<keyword evidence="4" id="KW-0378">Hydrolase</keyword>
<feature type="chain" id="PRO_5038435247" evidence="2">
    <location>
        <begin position="26"/>
        <end position="491"/>
    </location>
</feature>
<dbReference type="RefSeq" id="WP_087457481.1">
    <property type="nucleotide sequence ID" value="NZ_CP021434.1"/>
</dbReference>
<dbReference type="InterPro" id="IPR001466">
    <property type="entry name" value="Beta-lactam-related"/>
</dbReference>
<evidence type="ECO:0000313" key="5">
    <source>
        <dbReference type="Proteomes" id="UP000195437"/>
    </source>
</evidence>
<evidence type="ECO:0000259" key="3">
    <source>
        <dbReference type="Pfam" id="PF00144"/>
    </source>
</evidence>
<dbReference type="OrthoDB" id="846150at2"/>
<proteinExistence type="predicted"/>
<feature type="signal peptide" evidence="2">
    <location>
        <begin position="1"/>
        <end position="25"/>
    </location>
</feature>
<feature type="transmembrane region" description="Helical" evidence="1">
    <location>
        <begin position="379"/>
        <end position="397"/>
    </location>
</feature>
<organism evidence="4 5">
    <name type="scientific">Tumebacillus avium</name>
    <dbReference type="NCBI Taxonomy" id="1903704"/>
    <lineage>
        <taxon>Bacteria</taxon>
        <taxon>Bacillati</taxon>
        <taxon>Bacillota</taxon>
        <taxon>Bacilli</taxon>
        <taxon>Bacillales</taxon>
        <taxon>Alicyclobacillaceae</taxon>
        <taxon>Tumebacillus</taxon>
    </lineage>
</organism>
<dbReference type="AlphaFoldDB" id="A0A1Y0IPZ9"/>
<dbReference type="InterPro" id="IPR050491">
    <property type="entry name" value="AmpC-like"/>
</dbReference>
<keyword evidence="1" id="KW-0472">Membrane</keyword>
<dbReference type="InterPro" id="IPR012338">
    <property type="entry name" value="Beta-lactam/transpept-like"/>
</dbReference>
<gene>
    <name evidence="4" type="ORF">CBW65_14765</name>
</gene>
<name>A0A1Y0IPZ9_9BACL</name>
<accession>A0A1Y0IPZ9</accession>
<dbReference type="SUPFAM" id="SSF56601">
    <property type="entry name" value="beta-lactamase/transpeptidase-like"/>
    <property type="match status" value="1"/>
</dbReference>
<evidence type="ECO:0000256" key="1">
    <source>
        <dbReference type="SAM" id="Phobius"/>
    </source>
</evidence>
<keyword evidence="2" id="KW-0732">Signal</keyword>
<dbReference type="GO" id="GO:0016787">
    <property type="term" value="F:hydrolase activity"/>
    <property type="evidence" value="ECO:0007669"/>
    <property type="project" value="UniProtKB-KW"/>
</dbReference>
<feature type="transmembrane region" description="Helical" evidence="1">
    <location>
        <begin position="418"/>
        <end position="443"/>
    </location>
</feature>
<evidence type="ECO:0000256" key="2">
    <source>
        <dbReference type="SAM" id="SignalP"/>
    </source>
</evidence>
<feature type="transmembrane region" description="Helical" evidence="1">
    <location>
        <begin position="455"/>
        <end position="476"/>
    </location>
</feature>
<reference evidence="5" key="1">
    <citation type="submission" date="2017-05" db="EMBL/GenBank/DDBJ databases">
        <authorList>
            <person name="Sung H."/>
        </authorList>
    </citation>
    <scope>NUCLEOTIDE SEQUENCE [LARGE SCALE GENOMIC DNA]</scope>
    <source>
        <strain evidence="5">AR23208</strain>
    </source>
</reference>
<feature type="domain" description="Beta-lactamase-related" evidence="3">
    <location>
        <begin position="38"/>
        <end position="343"/>
    </location>
</feature>
<dbReference type="PANTHER" id="PTHR46825">
    <property type="entry name" value="D-ALANYL-D-ALANINE-CARBOXYPEPTIDASE/ENDOPEPTIDASE AMPH"/>
    <property type="match status" value="1"/>
</dbReference>
<dbReference type="Gene3D" id="3.40.710.10">
    <property type="entry name" value="DD-peptidase/beta-lactamase superfamily"/>
    <property type="match status" value="1"/>
</dbReference>
<dbReference type="PANTHER" id="PTHR46825:SF9">
    <property type="entry name" value="BETA-LACTAMASE-RELATED DOMAIN-CONTAINING PROTEIN"/>
    <property type="match status" value="1"/>
</dbReference>
<keyword evidence="1" id="KW-1133">Transmembrane helix</keyword>
<dbReference type="Pfam" id="PF00144">
    <property type="entry name" value="Beta-lactamase"/>
    <property type="match status" value="1"/>
</dbReference>
<keyword evidence="1" id="KW-0812">Transmembrane</keyword>
<keyword evidence="5" id="KW-1185">Reference proteome</keyword>
<evidence type="ECO:0000313" key="4">
    <source>
        <dbReference type="EMBL" id="ARU62119.1"/>
    </source>
</evidence>
<sequence>MTITSKILPVCLLLALCLSALPAAASQARNKTEIVAEIDDYVRENMEANRISGAALAITYGEEVFYSRGYGEDAEGRKITDTTSFPIASLSKSMTALAVLQLVDEGLIELDAPYGSYFPGILPENHHFNQITVRNLLNQTSGLTDKVNPDMTRSVQFQSLQEIKKSLNLVKLANDPGETYSYHNPNYQYLALLVEQVSEQRFSEYLQHHIFVPLGMKDTFSVSTTEQINEHPAVVQGHYLLLGKPTHTDEPLWFIEGAAGVISTARDMEKWMRAQFDPRLLSPQLMEQYHAAGQHSPYGMGWLASNDDGWGSTISHSGIFWTYKSEERVFLEKQLGITMMFDTGINAFVDYSSFVRGISQIMNGEKADIPALNSRNMEMAMSLLMVGTIFWGGYSYFRMKKTDNWKSSFRRKLIFSSIWSLSPVLVLLFLSPIFSLIGGGRVLPWIGIWLTMPSLIIWLVLLSLVNLLSIICRCCIYYKVKKESKSGVVPQ</sequence>
<protein>
    <submittedName>
        <fullName evidence="4">Serine hydrolase</fullName>
    </submittedName>
</protein>
<dbReference type="KEGG" id="tum:CBW65_14765"/>
<dbReference type="Proteomes" id="UP000195437">
    <property type="component" value="Chromosome"/>
</dbReference>
<dbReference type="EMBL" id="CP021434">
    <property type="protein sequence ID" value="ARU62119.1"/>
    <property type="molecule type" value="Genomic_DNA"/>
</dbReference>